<organism evidence="2">
    <name type="scientific">Polypedilum nubifer</name>
    <dbReference type="NCBI Taxonomy" id="54969"/>
    <lineage>
        <taxon>Eukaryota</taxon>
        <taxon>Metazoa</taxon>
        <taxon>Ecdysozoa</taxon>
        <taxon>Arthropoda</taxon>
        <taxon>Hexapoda</taxon>
        <taxon>Insecta</taxon>
        <taxon>Pterygota</taxon>
        <taxon>Neoptera</taxon>
        <taxon>Endopterygota</taxon>
        <taxon>Diptera</taxon>
        <taxon>Nematocera</taxon>
        <taxon>Chironomoidea</taxon>
        <taxon>Chironomidae</taxon>
        <taxon>Chironominae</taxon>
        <taxon>Polypedilum</taxon>
        <taxon>Polypedilum</taxon>
    </lineage>
</organism>
<gene>
    <name evidence="2" type="primary">Jhamt2</name>
</gene>
<proteinExistence type="evidence at transcript level"/>
<dbReference type="SUPFAM" id="SSF53335">
    <property type="entry name" value="S-adenosyl-L-methionine-dependent methyltransferases"/>
    <property type="match status" value="1"/>
</dbReference>
<dbReference type="PANTHER" id="PTHR43861:SF1">
    <property type="entry name" value="TRANS-ACONITATE 2-METHYLTRANSFERASE"/>
    <property type="match status" value="1"/>
</dbReference>
<accession>A0A1B3PDM1</accession>
<dbReference type="Gene3D" id="3.40.50.150">
    <property type="entry name" value="Vaccinia Virus protein VP39"/>
    <property type="match status" value="1"/>
</dbReference>
<feature type="domain" description="Methyltransferase" evidence="1">
    <location>
        <begin position="37"/>
        <end position="143"/>
    </location>
</feature>
<dbReference type="AlphaFoldDB" id="A0A1B3PDM1"/>
<dbReference type="EMBL" id="KU660037">
    <property type="protein sequence ID" value="AOG17835.1"/>
    <property type="molecule type" value="mRNA"/>
</dbReference>
<dbReference type="CDD" id="cd02440">
    <property type="entry name" value="AdoMet_MTases"/>
    <property type="match status" value="1"/>
</dbReference>
<dbReference type="InterPro" id="IPR029063">
    <property type="entry name" value="SAM-dependent_MTases_sf"/>
</dbReference>
<dbReference type="PANTHER" id="PTHR43861">
    <property type="entry name" value="TRANS-ACONITATE 2-METHYLTRANSFERASE-RELATED"/>
    <property type="match status" value="1"/>
</dbReference>
<dbReference type="GO" id="GO:0008168">
    <property type="term" value="F:methyltransferase activity"/>
    <property type="evidence" value="ECO:0007669"/>
    <property type="project" value="UniProtKB-KW"/>
</dbReference>
<dbReference type="InterPro" id="IPR025714">
    <property type="entry name" value="Methyltranfer_dom"/>
</dbReference>
<evidence type="ECO:0000259" key="1">
    <source>
        <dbReference type="Pfam" id="PF13847"/>
    </source>
</evidence>
<feature type="non-terminal residue" evidence="2">
    <location>
        <position position="275"/>
    </location>
</feature>
<dbReference type="Pfam" id="PF13847">
    <property type="entry name" value="Methyltransf_31"/>
    <property type="match status" value="1"/>
</dbReference>
<keyword evidence="2" id="KW-0489">Methyltransferase</keyword>
<protein>
    <submittedName>
        <fullName evidence="2">Putative juvenile hormone acid methyltransferase</fullName>
    </submittedName>
</protein>
<sequence length="275" mass="32376">MNNSDLYLRNNDVQRRDSSEILDELSKHFKWRYDGSDNLLDIGCGPGDVLFDLILPKIPRNFNKVVGIDVSNEMLQCARENFGNEFLEFRRVDISAISACQCLDNQQFDNITSFYCLHWIQNQKQVFANIQKLLRHDGTALIAFLIFTPLFDIYERLSRVSKYKPFMKDVGNFISPYHNDKRPVETVRDYCDDVGLKVAHIEVREKVFYYKNYEHVRNAVESVNPFTKRMPEKLKQSFICDYIKLVKQLTENRYNNNNDDNVISRYKLLIAVLSK</sequence>
<reference evidence="2" key="1">
    <citation type="submission" date="2016-01" db="EMBL/GenBank/DDBJ databases">
        <title>Diversity of S-adenosylmethionine dependent methyltransferases of the cryptobiotic chironomid in relation to desiccation stress resistance.</title>
        <authorList>
            <person name="Deviatiiarov R."/>
            <person name="Gusev O."/>
            <person name="Aupov R."/>
            <person name="Cornette R."/>
            <person name="Kikawada T."/>
        </authorList>
    </citation>
    <scope>NUCLEOTIDE SEQUENCE</scope>
</reference>
<evidence type="ECO:0000313" key="2">
    <source>
        <dbReference type="EMBL" id="AOG17835.1"/>
    </source>
</evidence>
<keyword evidence="2" id="KW-0808">Transferase</keyword>
<dbReference type="GO" id="GO:0032259">
    <property type="term" value="P:methylation"/>
    <property type="evidence" value="ECO:0007669"/>
    <property type="project" value="UniProtKB-KW"/>
</dbReference>
<name>A0A1B3PDM1_9DIPT</name>